<sequence>MQRKSSISLSPSSRYAVLGGGSWATAIVKILSYSIESLGWYVRSEDTLKHIEQFGHNPKYLSSINIDTKKVWLTNDINQIIEKSDVLIVAIPSAFLTDTLKEITTSIKDKFIVSAVKGIIPDNNLTIAEYFNQHYEIPFDNIGIVTGPCHAEEVALERLSYLTLACKSRENAQMLADKFECHFIKTTTTTDIYGVEYAAVLKNIYAIASGICHGLGYGDNFQAVLVSNAQRELKRFLDGTYPSKRNVDTSAYLGDLLVTCYSNFSRNRTFGNMIGKGYTVKATMAEMNMVAEGYYATSCIYSINDKYHISMPIADAVYSILYQHANPRPTIKRLVDQLK</sequence>
<evidence type="ECO:0000313" key="14">
    <source>
        <dbReference type="EMBL" id="TCN73270.1"/>
    </source>
</evidence>
<dbReference type="Pfam" id="PF01210">
    <property type="entry name" value="NAD_Gly3P_dh_N"/>
    <property type="match status" value="1"/>
</dbReference>
<evidence type="ECO:0000256" key="2">
    <source>
        <dbReference type="ARBA" id="ARBA00022516"/>
    </source>
</evidence>
<evidence type="ECO:0000256" key="5">
    <source>
        <dbReference type="ARBA" id="ARBA00023209"/>
    </source>
</evidence>
<keyword evidence="9 10" id="KW-0520">NAD</keyword>
<dbReference type="InterPro" id="IPR013328">
    <property type="entry name" value="6PGD_dom2"/>
</dbReference>
<evidence type="ECO:0000256" key="8">
    <source>
        <dbReference type="PIRSR" id="PIRSR000114-2"/>
    </source>
</evidence>
<dbReference type="InterPro" id="IPR036291">
    <property type="entry name" value="NAD(P)-bd_dom_sf"/>
</dbReference>
<feature type="binding site" evidence="9">
    <location>
        <position position="266"/>
    </location>
    <ligand>
        <name>NAD(+)</name>
        <dbReference type="ChEBI" id="CHEBI:57540"/>
    </ligand>
</feature>
<dbReference type="GO" id="GO:0051287">
    <property type="term" value="F:NAD binding"/>
    <property type="evidence" value="ECO:0007669"/>
    <property type="project" value="InterPro"/>
</dbReference>
<feature type="domain" description="Glycerol-3-phosphate dehydrogenase NAD-dependent C-terminal" evidence="13">
    <location>
        <begin position="191"/>
        <end position="330"/>
    </location>
</feature>
<comment type="catalytic activity">
    <reaction evidence="11">
        <text>sn-glycerol 3-phosphate + NADP(+) = dihydroxyacetone phosphate + NADPH + H(+)</text>
        <dbReference type="Rhea" id="RHEA:11096"/>
        <dbReference type="ChEBI" id="CHEBI:15378"/>
        <dbReference type="ChEBI" id="CHEBI:57597"/>
        <dbReference type="ChEBI" id="CHEBI:57642"/>
        <dbReference type="ChEBI" id="CHEBI:57783"/>
        <dbReference type="ChEBI" id="CHEBI:58349"/>
        <dbReference type="EC" id="1.1.1.94"/>
    </reaction>
</comment>
<dbReference type="EMBL" id="SLWB01000001">
    <property type="protein sequence ID" value="TCN73270.1"/>
    <property type="molecule type" value="Genomic_DNA"/>
</dbReference>
<feature type="binding site" evidence="9">
    <location>
        <position position="151"/>
    </location>
    <ligand>
        <name>NAD(+)</name>
        <dbReference type="ChEBI" id="CHEBI:57540"/>
    </ligand>
</feature>
<keyword evidence="2" id="KW-0444">Lipid biosynthesis</keyword>
<keyword evidence="15" id="KW-1185">Reference proteome</keyword>
<evidence type="ECO:0000256" key="1">
    <source>
        <dbReference type="ARBA" id="ARBA00011009"/>
    </source>
</evidence>
<dbReference type="PANTHER" id="PTHR11728:SF1">
    <property type="entry name" value="GLYCEROL-3-PHOSPHATE DEHYDROGENASE [NAD(+)] 2, CHLOROPLASTIC"/>
    <property type="match status" value="1"/>
</dbReference>
<dbReference type="GO" id="GO:0005975">
    <property type="term" value="P:carbohydrate metabolic process"/>
    <property type="evidence" value="ECO:0007669"/>
    <property type="project" value="InterPro"/>
</dbReference>
<protein>
    <recommendedName>
        <fullName evidence="11">Glycerol-3-phosphate dehydrogenase</fullName>
        <ecNumber evidence="11">1.1.1.94</ecNumber>
    </recommendedName>
</protein>
<evidence type="ECO:0000256" key="3">
    <source>
        <dbReference type="ARBA" id="ARBA00023002"/>
    </source>
</evidence>
<dbReference type="Proteomes" id="UP000294830">
    <property type="component" value="Unassembled WGS sequence"/>
</dbReference>
<dbReference type="GO" id="GO:0141153">
    <property type="term" value="F:glycerol-3-phosphate dehydrogenase (NADP+) activity"/>
    <property type="evidence" value="ECO:0007669"/>
    <property type="project" value="RHEA"/>
</dbReference>
<dbReference type="InterPro" id="IPR006109">
    <property type="entry name" value="G3P_DH_NAD-dep_C"/>
</dbReference>
<comment type="caution">
    <text evidence="14">The sequence shown here is derived from an EMBL/GenBank/DDBJ whole genome shotgun (WGS) entry which is preliminary data.</text>
</comment>
<feature type="active site" description="Proton acceptor" evidence="7">
    <location>
        <position position="202"/>
    </location>
</feature>
<dbReference type="PIRSF" id="PIRSF000114">
    <property type="entry name" value="Glycerol-3-P_dh"/>
    <property type="match status" value="1"/>
</dbReference>
<evidence type="ECO:0000256" key="9">
    <source>
        <dbReference type="PIRSR" id="PIRSR000114-3"/>
    </source>
</evidence>
<dbReference type="InterPro" id="IPR006168">
    <property type="entry name" value="G3P_DH_NAD-dep"/>
</dbReference>
<keyword evidence="5" id="KW-0594">Phospholipid biosynthesis</keyword>
<dbReference type="GO" id="GO:0005829">
    <property type="term" value="C:cytosol"/>
    <property type="evidence" value="ECO:0007669"/>
    <property type="project" value="TreeGrafter"/>
</dbReference>
<organism evidence="14 15">
    <name type="scientific">Acetobacteroides hydrogenigenes</name>
    <dbReference type="NCBI Taxonomy" id="979970"/>
    <lineage>
        <taxon>Bacteria</taxon>
        <taxon>Pseudomonadati</taxon>
        <taxon>Bacteroidota</taxon>
        <taxon>Bacteroidia</taxon>
        <taxon>Bacteroidales</taxon>
        <taxon>Rikenellaceae</taxon>
        <taxon>Acetobacteroides</taxon>
    </lineage>
</organism>
<feature type="domain" description="Glycerol-3-phosphate dehydrogenase NAD-dependent N-terminal" evidence="12">
    <location>
        <begin position="16"/>
        <end position="171"/>
    </location>
</feature>
<dbReference type="AlphaFoldDB" id="A0A4R2F7M5"/>
<accession>A0A4R2F7M5</accession>
<comment type="similarity">
    <text evidence="1 10">Belongs to the NAD-dependent glycerol-3-phosphate dehydrogenase family.</text>
</comment>
<keyword evidence="4" id="KW-0443">Lipid metabolism</keyword>
<dbReference type="PRINTS" id="PR00077">
    <property type="entry name" value="GPDHDRGNASE"/>
</dbReference>
<dbReference type="PANTHER" id="PTHR11728">
    <property type="entry name" value="GLYCEROL-3-PHOSPHATE DEHYDROGENASE"/>
    <property type="match status" value="1"/>
</dbReference>
<evidence type="ECO:0000256" key="10">
    <source>
        <dbReference type="RuleBase" id="RU000437"/>
    </source>
</evidence>
<evidence type="ECO:0000256" key="6">
    <source>
        <dbReference type="ARBA" id="ARBA00023264"/>
    </source>
</evidence>
<evidence type="ECO:0000256" key="11">
    <source>
        <dbReference type="RuleBase" id="RU000439"/>
    </source>
</evidence>
<evidence type="ECO:0000259" key="13">
    <source>
        <dbReference type="Pfam" id="PF07479"/>
    </source>
</evidence>
<dbReference type="SUPFAM" id="SSF48179">
    <property type="entry name" value="6-phosphogluconate dehydrogenase C-terminal domain-like"/>
    <property type="match status" value="1"/>
</dbReference>
<dbReference type="NCBIfam" id="NF000942">
    <property type="entry name" value="PRK00094.1-4"/>
    <property type="match status" value="1"/>
</dbReference>
<dbReference type="RefSeq" id="WP_131838041.1">
    <property type="nucleotide sequence ID" value="NZ_SLWB01000001.1"/>
</dbReference>
<feature type="binding site" evidence="9">
    <location>
        <position position="95"/>
    </location>
    <ligand>
        <name>NAD(+)</name>
        <dbReference type="ChEBI" id="CHEBI:57540"/>
    </ligand>
</feature>
<dbReference type="GO" id="GO:0046168">
    <property type="term" value="P:glycerol-3-phosphate catabolic process"/>
    <property type="evidence" value="ECO:0007669"/>
    <property type="project" value="InterPro"/>
</dbReference>
<evidence type="ECO:0000256" key="7">
    <source>
        <dbReference type="PIRSR" id="PIRSR000114-1"/>
    </source>
</evidence>
<evidence type="ECO:0000256" key="4">
    <source>
        <dbReference type="ARBA" id="ARBA00023098"/>
    </source>
</evidence>
<keyword evidence="3 10" id="KW-0560">Oxidoreductase</keyword>
<dbReference type="SUPFAM" id="SSF51735">
    <property type="entry name" value="NAD(P)-binding Rossmann-fold domains"/>
    <property type="match status" value="1"/>
</dbReference>
<dbReference type="InterPro" id="IPR008927">
    <property type="entry name" value="6-PGluconate_DH-like_C_sf"/>
</dbReference>
<dbReference type="Gene3D" id="1.10.1040.10">
    <property type="entry name" value="N-(1-d-carboxylethyl)-l-norvaline Dehydrogenase, domain 2"/>
    <property type="match status" value="1"/>
</dbReference>
<keyword evidence="6" id="KW-1208">Phospholipid metabolism</keyword>
<dbReference type="PROSITE" id="PS00957">
    <property type="entry name" value="NAD_G3PDH"/>
    <property type="match status" value="1"/>
</dbReference>
<dbReference type="Pfam" id="PF07479">
    <property type="entry name" value="NAD_Gly3P_dh_C"/>
    <property type="match status" value="1"/>
</dbReference>
<reference evidence="14 15" key="1">
    <citation type="submission" date="2019-03" db="EMBL/GenBank/DDBJ databases">
        <title>Genomic Encyclopedia of Archaeal and Bacterial Type Strains, Phase II (KMG-II): from individual species to whole genera.</title>
        <authorList>
            <person name="Goeker M."/>
        </authorList>
    </citation>
    <scope>NUCLEOTIDE SEQUENCE [LARGE SCALE GENOMIC DNA]</scope>
    <source>
        <strain evidence="14 15">RL-C</strain>
    </source>
</reference>
<evidence type="ECO:0000259" key="12">
    <source>
        <dbReference type="Pfam" id="PF01210"/>
    </source>
</evidence>
<dbReference type="InterPro" id="IPR011128">
    <property type="entry name" value="G3P_DH_NAD-dep_N"/>
</dbReference>
<name>A0A4R2F7M5_9BACT</name>
<dbReference type="GO" id="GO:0008654">
    <property type="term" value="P:phospholipid biosynthetic process"/>
    <property type="evidence" value="ECO:0007669"/>
    <property type="project" value="UniProtKB-KW"/>
</dbReference>
<dbReference type="OrthoDB" id="9812273at2"/>
<evidence type="ECO:0000313" key="15">
    <source>
        <dbReference type="Proteomes" id="UP000294830"/>
    </source>
</evidence>
<dbReference type="Gene3D" id="3.40.50.720">
    <property type="entry name" value="NAD(P)-binding Rossmann-like Domain"/>
    <property type="match status" value="1"/>
</dbReference>
<dbReference type="EC" id="1.1.1.94" evidence="11"/>
<feature type="binding site" evidence="8">
    <location>
        <position position="117"/>
    </location>
    <ligand>
        <name>substrate</name>
    </ligand>
</feature>
<gene>
    <name evidence="14" type="ORF">CLV25_101491</name>
</gene>
<proteinExistence type="inferred from homology"/>
<feature type="binding site" evidence="8">
    <location>
        <begin position="266"/>
        <end position="267"/>
    </location>
    <ligand>
        <name>substrate</name>
    </ligand>
</feature>